<dbReference type="EMBL" id="LT670849">
    <property type="protein sequence ID" value="SHN84667.1"/>
    <property type="molecule type" value="Genomic_DNA"/>
</dbReference>
<evidence type="ECO:0000259" key="1">
    <source>
        <dbReference type="PROSITE" id="PS51819"/>
    </source>
</evidence>
<keyword evidence="2" id="KW-0223">Dioxygenase</keyword>
<accession>A0A1M7UP46</accession>
<sequence>MLDNIPLTVGVDHVGLAVKDLGLARDFFCGCLGWRVVGENQSYPASFVSDGNGIVTLWQIEDPESCVPFDRRRNIGLHHLALKVVDRNALDVLHKRVAAWPGTMIEFAPERSGKGSKVHFMVREPGGTRIEFACVSPAAT</sequence>
<reference evidence="3" key="1">
    <citation type="submission" date="2016-11" db="EMBL/GenBank/DDBJ databases">
        <authorList>
            <person name="Varghese N."/>
            <person name="Submissions S."/>
        </authorList>
    </citation>
    <scope>NUCLEOTIDE SEQUENCE [LARGE SCALE GENOMIC DNA]</scope>
    <source>
        <strain evidence="3">GAS401</strain>
    </source>
</reference>
<dbReference type="SUPFAM" id="SSF54593">
    <property type="entry name" value="Glyoxalase/Bleomycin resistance protein/Dihydroxybiphenyl dioxygenase"/>
    <property type="match status" value="1"/>
</dbReference>
<dbReference type="Pfam" id="PF00903">
    <property type="entry name" value="Glyoxalase"/>
    <property type="match status" value="1"/>
</dbReference>
<dbReference type="RefSeq" id="WP_197685884.1">
    <property type="nucleotide sequence ID" value="NZ_LT670849.1"/>
</dbReference>
<dbReference type="InterPro" id="IPR004360">
    <property type="entry name" value="Glyas_Fos-R_dOase_dom"/>
</dbReference>
<dbReference type="AlphaFoldDB" id="A0A1M7UP46"/>
<name>A0A1M7UP46_9BRAD</name>
<dbReference type="Proteomes" id="UP000184096">
    <property type="component" value="Chromosome I"/>
</dbReference>
<gene>
    <name evidence="2" type="ORF">SAMN05444170_5995</name>
</gene>
<keyword evidence="3" id="KW-1185">Reference proteome</keyword>
<feature type="domain" description="VOC" evidence="1">
    <location>
        <begin position="10"/>
        <end position="135"/>
    </location>
</feature>
<dbReference type="PROSITE" id="PS51819">
    <property type="entry name" value="VOC"/>
    <property type="match status" value="1"/>
</dbReference>
<dbReference type="InterPro" id="IPR029068">
    <property type="entry name" value="Glyas_Bleomycin-R_OHBP_Dase"/>
</dbReference>
<dbReference type="GO" id="GO:0051213">
    <property type="term" value="F:dioxygenase activity"/>
    <property type="evidence" value="ECO:0007669"/>
    <property type="project" value="UniProtKB-KW"/>
</dbReference>
<dbReference type="InterPro" id="IPR037523">
    <property type="entry name" value="VOC_core"/>
</dbReference>
<evidence type="ECO:0000313" key="2">
    <source>
        <dbReference type="EMBL" id="SHN84667.1"/>
    </source>
</evidence>
<protein>
    <submittedName>
        <fullName evidence="2">Catechol 2,3-dioxygenase</fullName>
    </submittedName>
</protein>
<organism evidence="2 3">
    <name type="scientific">Bradyrhizobium erythrophlei</name>
    <dbReference type="NCBI Taxonomy" id="1437360"/>
    <lineage>
        <taxon>Bacteria</taxon>
        <taxon>Pseudomonadati</taxon>
        <taxon>Pseudomonadota</taxon>
        <taxon>Alphaproteobacteria</taxon>
        <taxon>Hyphomicrobiales</taxon>
        <taxon>Nitrobacteraceae</taxon>
        <taxon>Bradyrhizobium</taxon>
    </lineage>
</organism>
<proteinExistence type="predicted"/>
<keyword evidence="2" id="KW-0560">Oxidoreductase</keyword>
<dbReference type="Gene3D" id="3.10.180.10">
    <property type="entry name" value="2,3-Dihydroxybiphenyl 1,2-Dioxygenase, domain 1"/>
    <property type="match status" value="1"/>
</dbReference>
<evidence type="ECO:0000313" key="3">
    <source>
        <dbReference type="Proteomes" id="UP000184096"/>
    </source>
</evidence>